<reference evidence="1" key="1">
    <citation type="journal article" date="2023" name="Mol. Phylogenet. Evol.">
        <title>Genome-scale phylogeny and comparative genomics of the fungal order Sordariales.</title>
        <authorList>
            <person name="Hensen N."/>
            <person name="Bonometti L."/>
            <person name="Westerberg I."/>
            <person name="Brannstrom I.O."/>
            <person name="Guillou S."/>
            <person name="Cros-Aarteil S."/>
            <person name="Calhoun S."/>
            <person name="Haridas S."/>
            <person name="Kuo A."/>
            <person name="Mondo S."/>
            <person name="Pangilinan J."/>
            <person name="Riley R."/>
            <person name="LaButti K."/>
            <person name="Andreopoulos B."/>
            <person name="Lipzen A."/>
            <person name="Chen C."/>
            <person name="Yan M."/>
            <person name="Daum C."/>
            <person name="Ng V."/>
            <person name="Clum A."/>
            <person name="Steindorff A."/>
            <person name="Ohm R.A."/>
            <person name="Martin F."/>
            <person name="Silar P."/>
            <person name="Natvig D.O."/>
            <person name="Lalanne C."/>
            <person name="Gautier V."/>
            <person name="Ament-Velasquez S.L."/>
            <person name="Kruys A."/>
            <person name="Hutchinson M.I."/>
            <person name="Powell A.J."/>
            <person name="Barry K."/>
            <person name="Miller A.N."/>
            <person name="Grigoriev I.V."/>
            <person name="Debuchy R."/>
            <person name="Gladieux P."/>
            <person name="Hiltunen Thoren M."/>
            <person name="Johannesson H."/>
        </authorList>
    </citation>
    <scope>NUCLEOTIDE SEQUENCE</scope>
    <source>
        <strain evidence="1">CBS 508.74</strain>
    </source>
</reference>
<gene>
    <name evidence="1" type="ORF">N656DRAFT_486029</name>
</gene>
<proteinExistence type="predicted"/>
<dbReference type="RefSeq" id="XP_064672742.1">
    <property type="nucleotide sequence ID" value="XM_064809815.1"/>
</dbReference>
<evidence type="ECO:0000313" key="2">
    <source>
        <dbReference type="Proteomes" id="UP001302812"/>
    </source>
</evidence>
<name>A0AAN6TIM0_9PEZI</name>
<accession>A0AAN6TIM0</accession>
<reference evidence="1" key="2">
    <citation type="submission" date="2023-05" db="EMBL/GenBank/DDBJ databases">
        <authorList>
            <consortium name="Lawrence Berkeley National Laboratory"/>
            <person name="Steindorff A."/>
            <person name="Hensen N."/>
            <person name="Bonometti L."/>
            <person name="Westerberg I."/>
            <person name="Brannstrom I.O."/>
            <person name="Guillou S."/>
            <person name="Cros-Aarteil S."/>
            <person name="Calhoun S."/>
            <person name="Haridas S."/>
            <person name="Kuo A."/>
            <person name="Mondo S."/>
            <person name="Pangilinan J."/>
            <person name="Riley R."/>
            <person name="Labutti K."/>
            <person name="Andreopoulos B."/>
            <person name="Lipzen A."/>
            <person name="Chen C."/>
            <person name="Yanf M."/>
            <person name="Daum C."/>
            <person name="Ng V."/>
            <person name="Clum A."/>
            <person name="Ohm R."/>
            <person name="Martin F."/>
            <person name="Silar P."/>
            <person name="Natvig D."/>
            <person name="Lalanne C."/>
            <person name="Gautier V."/>
            <person name="Ament-Velasquez S.L."/>
            <person name="Kruys A."/>
            <person name="Hutchinson M.I."/>
            <person name="Powell A.J."/>
            <person name="Barry K."/>
            <person name="Miller A.N."/>
            <person name="Grigoriev I.V."/>
            <person name="Debuchy R."/>
            <person name="Gladieux P."/>
            <person name="Thoren M.H."/>
            <person name="Johannesson H."/>
        </authorList>
    </citation>
    <scope>NUCLEOTIDE SEQUENCE</scope>
    <source>
        <strain evidence="1">CBS 508.74</strain>
    </source>
</reference>
<dbReference type="EMBL" id="MU853335">
    <property type="protein sequence ID" value="KAK4115172.1"/>
    <property type="molecule type" value="Genomic_DNA"/>
</dbReference>
<organism evidence="1 2">
    <name type="scientific">Canariomyces notabilis</name>
    <dbReference type="NCBI Taxonomy" id="2074819"/>
    <lineage>
        <taxon>Eukaryota</taxon>
        <taxon>Fungi</taxon>
        <taxon>Dikarya</taxon>
        <taxon>Ascomycota</taxon>
        <taxon>Pezizomycotina</taxon>
        <taxon>Sordariomycetes</taxon>
        <taxon>Sordariomycetidae</taxon>
        <taxon>Sordariales</taxon>
        <taxon>Chaetomiaceae</taxon>
        <taxon>Canariomyces</taxon>
    </lineage>
</organism>
<comment type="caution">
    <text evidence="1">The sequence shown here is derived from an EMBL/GenBank/DDBJ whole genome shotgun (WGS) entry which is preliminary data.</text>
</comment>
<sequence length="123" mass="14364">MPTGVQMFLYSLLLTPRISEGWVSRLSALQIQNSRSVKSWIQFLPRPSKHTDSHNFSPFFQKFAHPNIEIAKVSINRFSSSPVFHRIRRTRSHQDSKQTTWTFVSFPRSVSSQTCRLFRHNDG</sequence>
<dbReference type="Proteomes" id="UP001302812">
    <property type="component" value="Unassembled WGS sequence"/>
</dbReference>
<evidence type="ECO:0000313" key="1">
    <source>
        <dbReference type="EMBL" id="KAK4115172.1"/>
    </source>
</evidence>
<keyword evidence="2" id="KW-1185">Reference proteome</keyword>
<protein>
    <submittedName>
        <fullName evidence="1">Uncharacterized protein</fullName>
    </submittedName>
</protein>
<dbReference type="GeneID" id="89933939"/>
<dbReference type="AlphaFoldDB" id="A0AAN6TIM0"/>